<accession>A0A1V5MCM5</accession>
<organism evidence="1">
    <name type="scientific">candidate division TA06 bacterium ADurb.Bin417</name>
    <dbReference type="NCBI Taxonomy" id="1852828"/>
    <lineage>
        <taxon>Bacteria</taxon>
        <taxon>Bacteria division TA06</taxon>
    </lineage>
</organism>
<protein>
    <recommendedName>
        <fullName evidence="2">DUF763 domain-containing protein</fullName>
    </recommendedName>
</protein>
<dbReference type="PANTHER" id="PTHR38597">
    <property type="entry name" value="BLL3834 PROTEIN"/>
    <property type="match status" value="1"/>
</dbReference>
<sequence>MVKRGVATFTLDTGQCPRWLFERMARLGGQVAEIIVEEFGPDEFIRRLGDPAWFQSLGTVLAFDWNASGLTTILTAALKESLRGRETRLGLFICGGKGRTSRRTPQEIASWGQILGLSENRYAGLAYNSRMAAKVDSALVQDGYQIYHHAFFFSRNGAWAVVQQGMNTGSQTARRYHWSSERVTDLVCEPHSGIITQRRNPTLDLTARASTGNRQLSLDLVRSGHASLEKEIKVLRRYWSNYVRTLAIKSGQQEMVFLELADREFHWHPVAGESFRSSPYLDRILARVCERNPESYETMLSLAGVGPRTMRALSLVAEVIYGARPSYEDPARYSFAHGGKDATPYPVDRATYDRSIEFFERVIRRMRIGQVEKDALLKKISRSGGR</sequence>
<dbReference type="Proteomes" id="UP000485484">
    <property type="component" value="Unassembled WGS sequence"/>
</dbReference>
<dbReference type="EMBL" id="MWAK01000213">
    <property type="protein sequence ID" value="OPZ90987.1"/>
    <property type="molecule type" value="Genomic_DNA"/>
</dbReference>
<dbReference type="InterPro" id="IPR008482">
    <property type="entry name" value="DUF763"/>
</dbReference>
<name>A0A1V5MCM5_UNCT6</name>
<dbReference type="PANTHER" id="PTHR38597:SF1">
    <property type="entry name" value="BLL3834 PROTEIN"/>
    <property type="match status" value="1"/>
</dbReference>
<reference evidence="1" key="1">
    <citation type="submission" date="2017-02" db="EMBL/GenBank/DDBJ databases">
        <title>Delving into the versatile metabolic prowess of the omnipresent phylum Bacteroidetes.</title>
        <authorList>
            <person name="Nobu M.K."/>
            <person name="Mei R."/>
            <person name="Narihiro T."/>
            <person name="Kuroda K."/>
            <person name="Liu W.-T."/>
        </authorList>
    </citation>
    <scope>NUCLEOTIDE SEQUENCE</scope>
    <source>
        <strain evidence="1">ADurb.Bin417</strain>
    </source>
</reference>
<gene>
    <name evidence="1" type="ORF">BWY73_01205</name>
</gene>
<evidence type="ECO:0000313" key="1">
    <source>
        <dbReference type="EMBL" id="OPZ90987.1"/>
    </source>
</evidence>
<comment type="caution">
    <text evidence="1">The sequence shown here is derived from an EMBL/GenBank/DDBJ whole genome shotgun (WGS) entry which is preliminary data.</text>
</comment>
<dbReference type="Pfam" id="PF05559">
    <property type="entry name" value="DUF763"/>
    <property type="match status" value="1"/>
</dbReference>
<evidence type="ECO:0008006" key="2">
    <source>
        <dbReference type="Google" id="ProtNLM"/>
    </source>
</evidence>
<proteinExistence type="predicted"/>
<dbReference type="AlphaFoldDB" id="A0A1V5MCM5"/>